<gene>
    <name evidence="2" type="ORF">Q6237_06880</name>
</gene>
<dbReference type="Proteomes" id="UP001177872">
    <property type="component" value="Unassembled WGS sequence"/>
</dbReference>
<evidence type="ECO:0000313" key="2">
    <source>
        <dbReference type="EMBL" id="MDQ1860702.1"/>
    </source>
</evidence>
<keyword evidence="1" id="KW-0812">Transmembrane</keyword>
<name>A0ABU0VH04_9GAMM</name>
<keyword evidence="3" id="KW-1185">Reference proteome</keyword>
<evidence type="ECO:0000313" key="3">
    <source>
        <dbReference type="Proteomes" id="UP001177872"/>
    </source>
</evidence>
<keyword evidence="1" id="KW-1133">Transmembrane helix</keyword>
<protein>
    <submittedName>
        <fullName evidence="2">Uncharacterized protein</fullName>
    </submittedName>
</protein>
<proteinExistence type="predicted"/>
<feature type="transmembrane region" description="Helical" evidence="1">
    <location>
        <begin position="35"/>
        <end position="53"/>
    </location>
</feature>
<sequence length="88" mass="10028">MKPQNERPQLDAERLYLDPSLVFDEMERLRLARQVLCGIFAVSVGVFAAHAYWEKNEALNQVFELVKIGALPLVTLVVSFYFPNSASR</sequence>
<organism evidence="2 3">
    <name type="scientific">Serratia ureilytica</name>
    <dbReference type="NCBI Taxonomy" id="300181"/>
    <lineage>
        <taxon>Bacteria</taxon>
        <taxon>Pseudomonadati</taxon>
        <taxon>Pseudomonadota</taxon>
        <taxon>Gammaproteobacteria</taxon>
        <taxon>Enterobacterales</taxon>
        <taxon>Yersiniaceae</taxon>
        <taxon>Serratia</taxon>
    </lineage>
</organism>
<evidence type="ECO:0000256" key="1">
    <source>
        <dbReference type="SAM" id="Phobius"/>
    </source>
</evidence>
<accession>A0ABU0VH04</accession>
<dbReference type="EMBL" id="JAVCZN010000002">
    <property type="protein sequence ID" value="MDQ1860702.1"/>
    <property type="molecule type" value="Genomic_DNA"/>
</dbReference>
<feature type="transmembrane region" description="Helical" evidence="1">
    <location>
        <begin position="65"/>
        <end position="82"/>
    </location>
</feature>
<dbReference type="RefSeq" id="WP_060660607.1">
    <property type="nucleotide sequence ID" value="NZ_JADTWE010000001.1"/>
</dbReference>
<keyword evidence="1" id="KW-0472">Membrane</keyword>
<comment type="caution">
    <text evidence="2">The sequence shown here is derived from an EMBL/GenBank/DDBJ whole genome shotgun (WGS) entry which is preliminary data.</text>
</comment>
<reference evidence="2" key="1">
    <citation type="submission" date="2023-07" db="EMBL/GenBank/DDBJ databases">
        <title>In vitro acaricidal activity of Serratia ureilytica strains isolated from Mimosa pudica nodules againts the dust mite Tyrophagus putrescentiae.</title>
        <authorList>
            <person name="Wong-Villareal A."/>
            <person name="Cerqueda-Garcia D."/>
        </authorList>
    </citation>
    <scope>NUCLEOTIDE SEQUENCE</scope>
    <source>
        <strain evidence="2">UTS2</strain>
    </source>
</reference>